<gene>
    <name evidence="1" type="ORF">HB762_26695</name>
</gene>
<evidence type="ECO:0008006" key="3">
    <source>
        <dbReference type="Google" id="ProtNLM"/>
    </source>
</evidence>
<name>A0ABY5IKQ6_9VIBR</name>
<dbReference type="RefSeq" id="WP_255905244.1">
    <property type="nucleotide sequence ID" value="NZ_CP050472.1"/>
</dbReference>
<dbReference type="Proteomes" id="UP001059912">
    <property type="component" value="Plasmid unnamed1"/>
</dbReference>
<accession>A0ABY5IKQ6</accession>
<proteinExistence type="predicted"/>
<evidence type="ECO:0000313" key="2">
    <source>
        <dbReference type="Proteomes" id="UP001059912"/>
    </source>
</evidence>
<protein>
    <recommendedName>
        <fullName evidence="3">DUF2283 domain-containing protein</fullName>
    </recommendedName>
</protein>
<organism evidence="1 2">
    <name type="scientific">Vibrio campbellii</name>
    <dbReference type="NCBI Taxonomy" id="680"/>
    <lineage>
        <taxon>Bacteria</taxon>
        <taxon>Pseudomonadati</taxon>
        <taxon>Pseudomonadota</taxon>
        <taxon>Gammaproteobacteria</taxon>
        <taxon>Vibrionales</taxon>
        <taxon>Vibrionaceae</taxon>
        <taxon>Vibrio</taxon>
    </lineage>
</organism>
<sequence length="81" mass="9026">MTKIVGIDLDIESEKDSIMVLVFAVGQDADEIVISTKNKIDEAMTLAKKAFTSGHLVRVVYNKNLAPKETIWMPLEPLLTH</sequence>
<keyword evidence="1" id="KW-0614">Plasmid</keyword>
<keyword evidence="2" id="KW-1185">Reference proteome</keyword>
<geneLocation type="plasmid" evidence="1 2">
    <name>unnamed1</name>
</geneLocation>
<evidence type="ECO:0000313" key="1">
    <source>
        <dbReference type="EMBL" id="UTZ34852.1"/>
    </source>
</evidence>
<reference evidence="1" key="1">
    <citation type="submission" date="2020-03" db="EMBL/GenBank/DDBJ databases">
        <title>Five strains of Vibrio campbellii isolated from Mariana Trench.</title>
        <authorList>
            <person name="Liang J."/>
            <person name="Zhang X.-H."/>
        </authorList>
    </citation>
    <scope>NUCLEOTIDE SEQUENCE</scope>
    <source>
        <strain evidence="1">LJC013</strain>
        <plasmid evidence="1">unnamed1</plasmid>
    </source>
</reference>
<dbReference type="EMBL" id="CP050472">
    <property type="protein sequence ID" value="UTZ34852.1"/>
    <property type="molecule type" value="Genomic_DNA"/>
</dbReference>